<dbReference type="Proteomes" id="UP000887116">
    <property type="component" value="Unassembled WGS sequence"/>
</dbReference>
<keyword evidence="2" id="KW-1185">Reference proteome</keyword>
<dbReference type="EMBL" id="BMAO01011742">
    <property type="protein sequence ID" value="GFQ75974.1"/>
    <property type="molecule type" value="Genomic_DNA"/>
</dbReference>
<accession>A0A8X6FDF4</accession>
<name>A0A8X6FDF4_TRICU</name>
<sequence length="107" mass="12075">MQSHTEAYKTTVDIILPPDKQALCTKLANSLYNVVNQHRSGQFVAKYVNETEGNGNETCETLAKISTKWRMDRSASSGASTFGCPYYRVSGPSQEVRKPFILQWRLQ</sequence>
<reference evidence="1" key="1">
    <citation type="submission" date="2020-07" db="EMBL/GenBank/DDBJ databases">
        <title>Multicomponent nature underlies the extraordinary mechanical properties of spider dragline silk.</title>
        <authorList>
            <person name="Kono N."/>
            <person name="Nakamura H."/>
            <person name="Mori M."/>
            <person name="Yoshida Y."/>
            <person name="Ohtoshi R."/>
            <person name="Malay A.D."/>
            <person name="Moran D.A.P."/>
            <person name="Tomita M."/>
            <person name="Numata K."/>
            <person name="Arakawa K."/>
        </authorList>
    </citation>
    <scope>NUCLEOTIDE SEQUENCE</scope>
</reference>
<organism evidence="1 2">
    <name type="scientific">Trichonephila clavata</name>
    <name type="common">Joro spider</name>
    <name type="synonym">Nephila clavata</name>
    <dbReference type="NCBI Taxonomy" id="2740835"/>
    <lineage>
        <taxon>Eukaryota</taxon>
        <taxon>Metazoa</taxon>
        <taxon>Ecdysozoa</taxon>
        <taxon>Arthropoda</taxon>
        <taxon>Chelicerata</taxon>
        <taxon>Arachnida</taxon>
        <taxon>Araneae</taxon>
        <taxon>Araneomorphae</taxon>
        <taxon>Entelegynae</taxon>
        <taxon>Araneoidea</taxon>
        <taxon>Nephilidae</taxon>
        <taxon>Trichonephila</taxon>
    </lineage>
</organism>
<proteinExistence type="predicted"/>
<dbReference type="AlphaFoldDB" id="A0A8X6FDF4"/>
<evidence type="ECO:0000313" key="1">
    <source>
        <dbReference type="EMBL" id="GFQ75974.1"/>
    </source>
</evidence>
<gene>
    <name evidence="1" type="ORF">TNCT_262781</name>
</gene>
<protein>
    <submittedName>
        <fullName evidence="1">Uncharacterized protein</fullName>
    </submittedName>
</protein>
<comment type="caution">
    <text evidence="1">The sequence shown here is derived from an EMBL/GenBank/DDBJ whole genome shotgun (WGS) entry which is preliminary data.</text>
</comment>
<evidence type="ECO:0000313" key="2">
    <source>
        <dbReference type="Proteomes" id="UP000887116"/>
    </source>
</evidence>